<evidence type="ECO:0000256" key="2">
    <source>
        <dbReference type="ARBA" id="ARBA00009441"/>
    </source>
</evidence>
<evidence type="ECO:0000256" key="4">
    <source>
        <dbReference type="ARBA" id="ARBA00022741"/>
    </source>
</evidence>
<dbReference type="PANTHER" id="PTHR11059:SF0">
    <property type="entry name" value="DNA REPAIR PROTEIN RECN"/>
    <property type="match status" value="1"/>
</dbReference>
<dbReference type="CDD" id="cd03241">
    <property type="entry name" value="ABC_RecN"/>
    <property type="match status" value="1"/>
</dbReference>
<evidence type="ECO:0000313" key="11">
    <source>
        <dbReference type="EMBL" id="WXB11431.1"/>
    </source>
</evidence>
<keyword evidence="4" id="KW-0547">Nucleotide-binding</keyword>
<evidence type="ECO:0000256" key="6">
    <source>
        <dbReference type="ARBA" id="ARBA00022840"/>
    </source>
</evidence>
<comment type="similarity">
    <text evidence="2 9">Belongs to the RecN family.</text>
</comment>
<keyword evidence="12" id="KW-1185">Reference proteome</keyword>
<dbReference type="Proteomes" id="UP001370348">
    <property type="component" value="Chromosome"/>
</dbReference>
<sequence>MLELRGGFNVLTGETGAGKSMIIDALSLVLGGRARADLVRAGAREAEVEALFEIPAGSRVLAKLEAAGIPFDATGGSGVALVIRRVLQADGGEASSKAAGGGSLRTRAYLNGRLGTAAQLAELAPDLCDIASQHESVSLTDPTTHVEYLDAFGKLDALRDTLAEEVDALASVVKSLEAVRESERGRAEREDFVAFQLRELDELGPEPGEETLLEQERARLRHAERLTQATSAAAERLYEGEGAICDELGRLAADVDSAASLDGSLAPLARQIESARSELSDAARALARYAEGVDLNPQRLSEIEDRLFRLQKLLRKYGPTTSELLVHRDSLRHELESLEGSTVRAAELERDRDQRLGKVGARARTLSQRRRQAAEKLADAVGRELAQLGMGRARVVVEVAPTAPNGVVDTSLQIDGARLTRTGIDRVEFLIAPNKGEEPRPMRRIASGGELSRALLALKRVLAEKGPAGLYVFDEVDAGVGGAIAEVIGRSIADVARHRQVLCITHLPQIAALADGHHVVGKSEVRGRTLTTVRPLSEKERIEEVARMIGGVKVGDAARRAAEEMLAGRK</sequence>
<evidence type="ECO:0000256" key="7">
    <source>
        <dbReference type="ARBA" id="ARBA00023204"/>
    </source>
</evidence>
<protein>
    <recommendedName>
        <fullName evidence="3 9">DNA repair protein RecN</fullName>
    </recommendedName>
    <alternativeName>
        <fullName evidence="8 9">Recombination protein N</fullName>
    </alternativeName>
</protein>
<evidence type="ECO:0000256" key="1">
    <source>
        <dbReference type="ARBA" id="ARBA00003618"/>
    </source>
</evidence>
<evidence type="ECO:0000256" key="3">
    <source>
        <dbReference type="ARBA" id="ARBA00021315"/>
    </source>
</evidence>
<reference evidence="11 12" key="1">
    <citation type="submission" date="2021-12" db="EMBL/GenBank/DDBJ databases">
        <title>Discovery of the Pendulisporaceae a myxobacterial family with distinct sporulation behavior and unique specialized metabolism.</title>
        <authorList>
            <person name="Garcia R."/>
            <person name="Popoff A."/>
            <person name="Bader C.D."/>
            <person name="Loehr J."/>
            <person name="Walesch S."/>
            <person name="Walt C."/>
            <person name="Boldt J."/>
            <person name="Bunk B."/>
            <person name="Haeckl F.J.F.P.J."/>
            <person name="Gunesch A.P."/>
            <person name="Birkelbach J."/>
            <person name="Nuebel U."/>
            <person name="Pietschmann T."/>
            <person name="Bach T."/>
            <person name="Mueller R."/>
        </authorList>
    </citation>
    <scope>NUCLEOTIDE SEQUENCE [LARGE SCALE GENOMIC DNA]</scope>
    <source>
        <strain evidence="11 12">MSr11954</strain>
    </source>
</reference>
<keyword evidence="6" id="KW-0067">ATP-binding</keyword>
<dbReference type="PIRSF" id="PIRSF003128">
    <property type="entry name" value="RecN"/>
    <property type="match status" value="1"/>
</dbReference>
<dbReference type="EMBL" id="CP089984">
    <property type="protein sequence ID" value="WXB11431.1"/>
    <property type="molecule type" value="Genomic_DNA"/>
</dbReference>
<evidence type="ECO:0000259" key="10">
    <source>
        <dbReference type="Pfam" id="PF02463"/>
    </source>
</evidence>
<evidence type="ECO:0000256" key="9">
    <source>
        <dbReference type="PIRNR" id="PIRNR003128"/>
    </source>
</evidence>
<dbReference type="Gene3D" id="3.40.50.300">
    <property type="entry name" value="P-loop containing nucleotide triphosphate hydrolases"/>
    <property type="match status" value="2"/>
</dbReference>
<feature type="domain" description="RecF/RecN/SMC N-terminal" evidence="10">
    <location>
        <begin position="3"/>
        <end position="515"/>
    </location>
</feature>
<dbReference type="InterPro" id="IPR004604">
    <property type="entry name" value="DNA_recomb/repair_RecN"/>
</dbReference>
<proteinExistence type="inferred from homology"/>
<dbReference type="NCBIfam" id="TIGR00634">
    <property type="entry name" value="recN"/>
    <property type="match status" value="1"/>
</dbReference>
<evidence type="ECO:0000313" key="12">
    <source>
        <dbReference type="Proteomes" id="UP001370348"/>
    </source>
</evidence>
<dbReference type="PANTHER" id="PTHR11059">
    <property type="entry name" value="DNA REPAIR PROTEIN RECN"/>
    <property type="match status" value="1"/>
</dbReference>
<evidence type="ECO:0000256" key="5">
    <source>
        <dbReference type="ARBA" id="ARBA00022763"/>
    </source>
</evidence>
<dbReference type="Pfam" id="PF02463">
    <property type="entry name" value="SMC_N"/>
    <property type="match status" value="1"/>
</dbReference>
<gene>
    <name evidence="11" type="primary">recN</name>
    <name evidence="11" type="ORF">LZC94_26645</name>
</gene>
<dbReference type="InterPro" id="IPR003395">
    <property type="entry name" value="RecF/RecN/SMC_N"/>
</dbReference>
<accession>A0ABZ2LNU1</accession>
<dbReference type="SUPFAM" id="SSF52540">
    <property type="entry name" value="P-loop containing nucleoside triphosphate hydrolases"/>
    <property type="match status" value="1"/>
</dbReference>
<name>A0ABZ2LNU1_9BACT</name>
<organism evidence="11 12">
    <name type="scientific">Pendulispora albinea</name>
    <dbReference type="NCBI Taxonomy" id="2741071"/>
    <lineage>
        <taxon>Bacteria</taxon>
        <taxon>Pseudomonadati</taxon>
        <taxon>Myxococcota</taxon>
        <taxon>Myxococcia</taxon>
        <taxon>Myxococcales</taxon>
        <taxon>Sorangiineae</taxon>
        <taxon>Pendulisporaceae</taxon>
        <taxon>Pendulispora</taxon>
    </lineage>
</organism>
<dbReference type="InterPro" id="IPR027417">
    <property type="entry name" value="P-loop_NTPase"/>
</dbReference>
<keyword evidence="5 9" id="KW-0227">DNA damage</keyword>
<evidence type="ECO:0000256" key="8">
    <source>
        <dbReference type="ARBA" id="ARBA00033408"/>
    </source>
</evidence>
<comment type="function">
    <text evidence="1 9">May be involved in recombinational repair of damaged DNA.</text>
</comment>
<keyword evidence="7 9" id="KW-0234">DNA repair</keyword>